<evidence type="ECO:0000256" key="1">
    <source>
        <dbReference type="ARBA" id="ARBA00001946"/>
    </source>
</evidence>
<protein>
    <submittedName>
        <fullName evidence="5">NUDIX hydrolase</fullName>
    </submittedName>
</protein>
<name>A0ABN0ZZ15_9ACTN</name>
<evidence type="ECO:0000313" key="5">
    <source>
        <dbReference type="EMBL" id="GAA0463382.1"/>
    </source>
</evidence>
<dbReference type="Gene3D" id="3.90.79.10">
    <property type="entry name" value="Nucleoside Triphosphate Pyrophosphohydrolase"/>
    <property type="match status" value="1"/>
</dbReference>
<dbReference type="EMBL" id="BAAAHB010000024">
    <property type="protein sequence ID" value="GAA0463382.1"/>
    <property type="molecule type" value="Genomic_DNA"/>
</dbReference>
<feature type="region of interest" description="Disordered" evidence="3">
    <location>
        <begin position="1"/>
        <end position="29"/>
    </location>
</feature>
<dbReference type="InterPro" id="IPR015797">
    <property type="entry name" value="NUDIX_hydrolase-like_dom_sf"/>
</dbReference>
<organism evidence="5 6">
    <name type="scientific">Streptomyces stramineus</name>
    <dbReference type="NCBI Taxonomy" id="173861"/>
    <lineage>
        <taxon>Bacteria</taxon>
        <taxon>Bacillati</taxon>
        <taxon>Actinomycetota</taxon>
        <taxon>Actinomycetes</taxon>
        <taxon>Kitasatosporales</taxon>
        <taxon>Streptomycetaceae</taxon>
        <taxon>Streptomyces</taxon>
    </lineage>
</organism>
<accession>A0ABN0ZZ15</accession>
<evidence type="ECO:0000259" key="4">
    <source>
        <dbReference type="PROSITE" id="PS51462"/>
    </source>
</evidence>
<proteinExistence type="predicted"/>
<comment type="cofactor">
    <cofactor evidence="1">
        <name>Mg(2+)</name>
        <dbReference type="ChEBI" id="CHEBI:18420"/>
    </cofactor>
</comment>
<dbReference type="InterPro" id="IPR000086">
    <property type="entry name" value="NUDIX_hydrolase_dom"/>
</dbReference>
<evidence type="ECO:0000256" key="3">
    <source>
        <dbReference type="SAM" id="MobiDB-lite"/>
    </source>
</evidence>
<evidence type="ECO:0000256" key="2">
    <source>
        <dbReference type="ARBA" id="ARBA00022801"/>
    </source>
</evidence>
<dbReference type="Proteomes" id="UP001499895">
    <property type="component" value="Unassembled WGS sequence"/>
</dbReference>
<reference evidence="5 6" key="1">
    <citation type="journal article" date="2019" name="Int. J. Syst. Evol. Microbiol.">
        <title>The Global Catalogue of Microorganisms (GCM) 10K type strain sequencing project: providing services to taxonomists for standard genome sequencing and annotation.</title>
        <authorList>
            <consortium name="The Broad Institute Genomics Platform"/>
            <consortium name="The Broad Institute Genome Sequencing Center for Infectious Disease"/>
            <person name="Wu L."/>
            <person name="Ma J."/>
        </authorList>
    </citation>
    <scope>NUCLEOTIDE SEQUENCE [LARGE SCALE GENOMIC DNA]</scope>
    <source>
        <strain evidence="5 6">JCM 10649</strain>
    </source>
</reference>
<dbReference type="PANTHER" id="PTHR43046:SF14">
    <property type="entry name" value="MUTT_NUDIX FAMILY PROTEIN"/>
    <property type="match status" value="1"/>
</dbReference>
<sequence length="203" mass="22072">MIRGVTQGMRIAEGPPEQTTEDSRRPGTGWTRLSTEVLHRGPHLTLHRDRVLQPHGAEGTYEHLTLADGARVVALDGDGRVALVEDDFYPRGNRLLHLPGGGIGEGEDPRDAARRECEEETGRYPHTLRPLTVYHPMPSRTSAVTHMFLATDLGHGTARRDPTEAGMTVRWVPLDDAVRAVESGAVQEAGSVIGLLLAARLVG</sequence>
<evidence type="ECO:0000313" key="6">
    <source>
        <dbReference type="Proteomes" id="UP001499895"/>
    </source>
</evidence>
<dbReference type="Pfam" id="PF00293">
    <property type="entry name" value="NUDIX"/>
    <property type="match status" value="1"/>
</dbReference>
<keyword evidence="2 5" id="KW-0378">Hydrolase</keyword>
<dbReference type="GO" id="GO:0016787">
    <property type="term" value="F:hydrolase activity"/>
    <property type="evidence" value="ECO:0007669"/>
    <property type="project" value="UniProtKB-KW"/>
</dbReference>
<comment type="caution">
    <text evidence="5">The sequence shown here is derived from an EMBL/GenBank/DDBJ whole genome shotgun (WGS) entry which is preliminary data.</text>
</comment>
<dbReference type="PROSITE" id="PS51462">
    <property type="entry name" value="NUDIX"/>
    <property type="match status" value="1"/>
</dbReference>
<dbReference type="SUPFAM" id="SSF55811">
    <property type="entry name" value="Nudix"/>
    <property type="match status" value="1"/>
</dbReference>
<keyword evidence="6" id="KW-1185">Reference proteome</keyword>
<gene>
    <name evidence="5" type="ORF">GCM10009544_27310</name>
</gene>
<dbReference type="PANTHER" id="PTHR43046">
    <property type="entry name" value="GDP-MANNOSE MANNOSYL HYDROLASE"/>
    <property type="match status" value="1"/>
</dbReference>
<feature type="domain" description="Nudix hydrolase" evidence="4">
    <location>
        <begin position="65"/>
        <end position="194"/>
    </location>
</feature>